<keyword evidence="8" id="KW-0862">Zinc</keyword>
<feature type="transmembrane region" description="Helical" evidence="12">
    <location>
        <begin position="17"/>
        <end position="38"/>
    </location>
</feature>
<sequence length="627" mass="70293">MSHSQQTFTNLGFVKTFVLPALFIFVGPLVSLLFFLHAQHRYDSEIRAAILNQIDSEQNVAPDEKRAARQFFERVRVSQLLLTPEGDQLGLPDSTLRDYATFRWLIRLSIASLVGGVLVFAFAGICVLVSLRSQYAQYLSLLISWQVLRIYSALLTIAIGIMLVALSYWVTALWLNAFSVKLVVIAGILALCGVGAILAAIFKRPKHDIVVEGVVLPKDPSSSLWQALESICTKVGAQPPDQIVAGIDDNFFVTEQPLTADGKKLTGKTLFVSLALLKQLHAAEADAVLAHEMAHFSGRDTLFSKKIAPLLQRYEAYLDALYHGGYTRPIFYFMLCFRALFELSLGKHSREREFRADAIAAQVTSPHDFAGALLRIAAYSKFRTSVEQDLFSQEQALVTADVSQRIARGFPDYATAFSADPDVGLSETTHPFDSHPPMLQRFQAIGVQLNANDICSRLKVVGDGRWYYHIPHADELERAQWEEFEEQFRGFHESTLAYRLMPDNPAEQAIVERSFPALKIEGKQSAVEFDFSKCHHTPWPDPLPFNEISSSELNDSGVLSIHFTRAGKRTRTIDLNKFSQADQATILEEYQRYYGRYLSAVDYQQAKKLKFEALVPGMTASETKTDT</sequence>
<evidence type="ECO:0000256" key="11">
    <source>
        <dbReference type="ARBA" id="ARBA00023136"/>
    </source>
</evidence>
<dbReference type="PANTHER" id="PTHR43221:SF1">
    <property type="entry name" value="PROTEASE HTPX"/>
    <property type="match status" value="1"/>
</dbReference>
<keyword evidence="4" id="KW-0645">Protease</keyword>
<keyword evidence="6" id="KW-0479">Metal-binding</keyword>
<dbReference type="AlphaFoldDB" id="A0A517YBV7"/>
<evidence type="ECO:0000256" key="1">
    <source>
        <dbReference type="ARBA" id="ARBA00001947"/>
    </source>
</evidence>
<keyword evidence="7" id="KW-0378">Hydrolase</keyword>
<feature type="transmembrane region" description="Helical" evidence="12">
    <location>
        <begin position="150"/>
        <end position="175"/>
    </location>
</feature>
<dbReference type="KEGG" id="aagg:ETAA8_28180"/>
<evidence type="ECO:0000256" key="2">
    <source>
        <dbReference type="ARBA" id="ARBA00004651"/>
    </source>
</evidence>
<keyword evidence="3" id="KW-1003">Cell membrane</keyword>
<evidence type="ECO:0000313" key="14">
    <source>
        <dbReference type="EMBL" id="QDU27728.1"/>
    </source>
</evidence>
<organism evidence="14 15">
    <name type="scientific">Anatilimnocola aggregata</name>
    <dbReference type="NCBI Taxonomy" id="2528021"/>
    <lineage>
        <taxon>Bacteria</taxon>
        <taxon>Pseudomonadati</taxon>
        <taxon>Planctomycetota</taxon>
        <taxon>Planctomycetia</taxon>
        <taxon>Pirellulales</taxon>
        <taxon>Pirellulaceae</taxon>
        <taxon>Anatilimnocola</taxon>
    </lineage>
</organism>
<keyword evidence="11 12" id="KW-0472">Membrane</keyword>
<feature type="transmembrane region" description="Helical" evidence="12">
    <location>
        <begin position="104"/>
        <end position="130"/>
    </location>
</feature>
<keyword evidence="9 12" id="KW-1133">Transmembrane helix</keyword>
<keyword evidence="10" id="KW-0482">Metalloprotease</keyword>
<dbReference type="Pfam" id="PF01435">
    <property type="entry name" value="Peptidase_M48"/>
    <property type="match status" value="1"/>
</dbReference>
<evidence type="ECO:0000256" key="10">
    <source>
        <dbReference type="ARBA" id="ARBA00023049"/>
    </source>
</evidence>
<name>A0A517YBV7_9BACT</name>
<dbReference type="GO" id="GO:0006508">
    <property type="term" value="P:proteolysis"/>
    <property type="evidence" value="ECO:0007669"/>
    <property type="project" value="UniProtKB-KW"/>
</dbReference>
<dbReference type="InterPro" id="IPR001915">
    <property type="entry name" value="Peptidase_M48"/>
</dbReference>
<accession>A0A517YBV7</accession>
<gene>
    <name evidence="14" type="ORF">ETAA8_28180</name>
</gene>
<dbReference type="EMBL" id="CP036274">
    <property type="protein sequence ID" value="QDU27728.1"/>
    <property type="molecule type" value="Genomic_DNA"/>
</dbReference>
<evidence type="ECO:0000256" key="5">
    <source>
        <dbReference type="ARBA" id="ARBA00022692"/>
    </source>
</evidence>
<dbReference type="CDD" id="cd07328">
    <property type="entry name" value="M48_Ste24p_like"/>
    <property type="match status" value="1"/>
</dbReference>
<evidence type="ECO:0000256" key="4">
    <source>
        <dbReference type="ARBA" id="ARBA00022670"/>
    </source>
</evidence>
<dbReference type="GO" id="GO:0005886">
    <property type="term" value="C:plasma membrane"/>
    <property type="evidence" value="ECO:0007669"/>
    <property type="project" value="UniProtKB-SubCell"/>
</dbReference>
<keyword evidence="15" id="KW-1185">Reference proteome</keyword>
<dbReference type="GO" id="GO:0046872">
    <property type="term" value="F:metal ion binding"/>
    <property type="evidence" value="ECO:0007669"/>
    <property type="project" value="UniProtKB-KW"/>
</dbReference>
<feature type="domain" description="Peptidase M48" evidence="13">
    <location>
        <begin position="262"/>
        <end position="445"/>
    </location>
</feature>
<evidence type="ECO:0000256" key="12">
    <source>
        <dbReference type="SAM" id="Phobius"/>
    </source>
</evidence>
<dbReference type="PANTHER" id="PTHR43221">
    <property type="entry name" value="PROTEASE HTPX"/>
    <property type="match status" value="1"/>
</dbReference>
<dbReference type="RefSeq" id="WP_145088847.1">
    <property type="nucleotide sequence ID" value="NZ_CP036274.1"/>
</dbReference>
<protein>
    <submittedName>
        <fullName evidence="14">Heat shock protein HtpX</fullName>
    </submittedName>
</protein>
<dbReference type="OrthoDB" id="5295941at2"/>
<dbReference type="InterPro" id="IPR050083">
    <property type="entry name" value="HtpX_protease"/>
</dbReference>
<evidence type="ECO:0000256" key="6">
    <source>
        <dbReference type="ARBA" id="ARBA00022723"/>
    </source>
</evidence>
<comment type="subcellular location">
    <subcellularLocation>
        <location evidence="2">Cell membrane</location>
        <topology evidence="2">Multi-pass membrane protein</topology>
    </subcellularLocation>
</comment>
<evidence type="ECO:0000256" key="8">
    <source>
        <dbReference type="ARBA" id="ARBA00022833"/>
    </source>
</evidence>
<evidence type="ECO:0000256" key="9">
    <source>
        <dbReference type="ARBA" id="ARBA00022989"/>
    </source>
</evidence>
<keyword evidence="5 12" id="KW-0812">Transmembrane</keyword>
<dbReference type="GO" id="GO:0004222">
    <property type="term" value="F:metalloendopeptidase activity"/>
    <property type="evidence" value="ECO:0007669"/>
    <property type="project" value="InterPro"/>
</dbReference>
<comment type="cofactor">
    <cofactor evidence="1">
        <name>Zn(2+)</name>
        <dbReference type="ChEBI" id="CHEBI:29105"/>
    </cofactor>
</comment>
<dbReference type="Gene3D" id="3.30.2010.10">
    <property type="entry name" value="Metalloproteases ('zincins'), catalytic domain"/>
    <property type="match status" value="1"/>
</dbReference>
<evidence type="ECO:0000256" key="3">
    <source>
        <dbReference type="ARBA" id="ARBA00022475"/>
    </source>
</evidence>
<keyword evidence="14" id="KW-0346">Stress response</keyword>
<dbReference type="Proteomes" id="UP000315017">
    <property type="component" value="Chromosome"/>
</dbReference>
<evidence type="ECO:0000256" key="7">
    <source>
        <dbReference type="ARBA" id="ARBA00022801"/>
    </source>
</evidence>
<reference evidence="14 15" key="1">
    <citation type="submission" date="2019-02" db="EMBL/GenBank/DDBJ databases">
        <title>Deep-cultivation of Planctomycetes and their phenomic and genomic characterization uncovers novel biology.</title>
        <authorList>
            <person name="Wiegand S."/>
            <person name="Jogler M."/>
            <person name="Boedeker C."/>
            <person name="Pinto D."/>
            <person name="Vollmers J."/>
            <person name="Rivas-Marin E."/>
            <person name="Kohn T."/>
            <person name="Peeters S.H."/>
            <person name="Heuer A."/>
            <person name="Rast P."/>
            <person name="Oberbeckmann S."/>
            <person name="Bunk B."/>
            <person name="Jeske O."/>
            <person name="Meyerdierks A."/>
            <person name="Storesund J.E."/>
            <person name="Kallscheuer N."/>
            <person name="Luecker S."/>
            <person name="Lage O.M."/>
            <person name="Pohl T."/>
            <person name="Merkel B.J."/>
            <person name="Hornburger P."/>
            <person name="Mueller R.-W."/>
            <person name="Bruemmer F."/>
            <person name="Labrenz M."/>
            <person name="Spormann A.M."/>
            <person name="Op den Camp H."/>
            <person name="Overmann J."/>
            <person name="Amann R."/>
            <person name="Jetten M.S.M."/>
            <person name="Mascher T."/>
            <person name="Medema M.H."/>
            <person name="Devos D.P."/>
            <person name="Kaster A.-K."/>
            <person name="Ovreas L."/>
            <person name="Rohde M."/>
            <person name="Galperin M.Y."/>
            <person name="Jogler C."/>
        </authorList>
    </citation>
    <scope>NUCLEOTIDE SEQUENCE [LARGE SCALE GENOMIC DNA]</scope>
    <source>
        <strain evidence="14 15">ETA_A8</strain>
    </source>
</reference>
<feature type="transmembrane region" description="Helical" evidence="12">
    <location>
        <begin position="182"/>
        <end position="202"/>
    </location>
</feature>
<evidence type="ECO:0000259" key="13">
    <source>
        <dbReference type="Pfam" id="PF01435"/>
    </source>
</evidence>
<proteinExistence type="predicted"/>
<evidence type="ECO:0000313" key="15">
    <source>
        <dbReference type="Proteomes" id="UP000315017"/>
    </source>
</evidence>